<name>A0ABQ0VXX8_9BACI</name>
<feature type="transmembrane region" description="Helical" evidence="1">
    <location>
        <begin position="124"/>
        <end position="142"/>
    </location>
</feature>
<keyword evidence="1" id="KW-1133">Transmembrane helix</keyword>
<keyword evidence="1" id="KW-0812">Transmembrane</keyword>
<dbReference type="EMBL" id="BJWJ01000023">
    <property type="protein sequence ID" value="GEM05059.1"/>
    <property type="molecule type" value="Genomic_DNA"/>
</dbReference>
<sequence length="187" mass="22010">MYILSLMMEYQINRYMMKKDYKSVSWYNRRTIQSAIDQIATLNNNEPIKANKHLCIIRYLSKQTTYVILLFLLMIISAVTYRQLDFLVLLPISMVIFITYLAIRNQWQMNKVTHLIPFKQVLNVLTFGLAVILIYTVEVFLIKDTSMLYVSLWFVTILLLIPTFLLKRQIEQSLVQAARADSEQKGV</sequence>
<accession>A0ABQ0VXX8</accession>
<keyword evidence="3" id="KW-1185">Reference proteome</keyword>
<evidence type="ECO:0000256" key="1">
    <source>
        <dbReference type="SAM" id="Phobius"/>
    </source>
</evidence>
<gene>
    <name evidence="2" type="ORF">HMI01_20470</name>
</gene>
<dbReference type="Proteomes" id="UP000321773">
    <property type="component" value="Unassembled WGS sequence"/>
</dbReference>
<feature type="transmembrane region" description="Helical" evidence="1">
    <location>
        <begin position="86"/>
        <end position="103"/>
    </location>
</feature>
<evidence type="ECO:0000313" key="2">
    <source>
        <dbReference type="EMBL" id="GEM05059.1"/>
    </source>
</evidence>
<organism evidence="2 3">
    <name type="scientific">Halolactibacillus miurensis</name>
    <dbReference type="NCBI Taxonomy" id="306541"/>
    <lineage>
        <taxon>Bacteria</taxon>
        <taxon>Bacillati</taxon>
        <taxon>Bacillota</taxon>
        <taxon>Bacilli</taxon>
        <taxon>Bacillales</taxon>
        <taxon>Bacillaceae</taxon>
        <taxon>Halolactibacillus</taxon>
    </lineage>
</organism>
<keyword evidence="1" id="KW-0472">Membrane</keyword>
<feature type="transmembrane region" description="Helical" evidence="1">
    <location>
        <begin position="148"/>
        <end position="166"/>
    </location>
</feature>
<evidence type="ECO:0000313" key="3">
    <source>
        <dbReference type="Proteomes" id="UP000321773"/>
    </source>
</evidence>
<protein>
    <submittedName>
        <fullName evidence="2">Uncharacterized protein</fullName>
    </submittedName>
</protein>
<reference evidence="2 3" key="1">
    <citation type="submission" date="2019-07" db="EMBL/GenBank/DDBJ databases">
        <title>Whole genome shotgun sequence of Halolactibacillus miurensis NBRC 100873.</title>
        <authorList>
            <person name="Hosoyama A."/>
            <person name="Uohara A."/>
            <person name="Ohji S."/>
            <person name="Ichikawa N."/>
        </authorList>
    </citation>
    <scope>NUCLEOTIDE SEQUENCE [LARGE SCALE GENOMIC DNA]</scope>
    <source>
        <strain evidence="2 3">NBRC 100873</strain>
    </source>
</reference>
<feature type="transmembrane region" description="Helical" evidence="1">
    <location>
        <begin position="64"/>
        <end position="80"/>
    </location>
</feature>
<proteinExistence type="predicted"/>
<comment type="caution">
    <text evidence="2">The sequence shown here is derived from an EMBL/GenBank/DDBJ whole genome shotgun (WGS) entry which is preliminary data.</text>
</comment>